<protein>
    <recommendedName>
        <fullName evidence="12">Acyl carrier protein</fullName>
    </recommendedName>
</protein>
<dbReference type="FunFam" id="1.10.1200.10:FF:000003">
    <property type="entry name" value="Acyl carrier protein"/>
    <property type="match status" value="1"/>
</dbReference>
<dbReference type="NCBIfam" id="TIGR00517">
    <property type="entry name" value="acyl_carrier"/>
    <property type="match status" value="1"/>
</dbReference>
<keyword evidence="6" id="KW-0679">Respiratory chain</keyword>
<comment type="pathway">
    <text evidence="1">Lipid metabolism; fatty acid biosynthesis.</text>
</comment>
<comment type="subunit">
    <text evidence="11">Complex I is composed of at least 49 different subunits.</text>
</comment>
<keyword evidence="5" id="KW-0597">Phosphoprotein</keyword>
<evidence type="ECO:0000256" key="4">
    <source>
        <dbReference type="ARBA" id="ARBA00022516"/>
    </source>
</evidence>
<dbReference type="InterPro" id="IPR009081">
    <property type="entry name" value="PP-bd_ACP"/>
</dbReference>
<reference evidence="14 15" key="1">
    <citation type="journal article" date="2021" name="Nat. Commun.">
        <title>Incipient diploidization of the medicinal plant Perilla within 10,000 years.</title>
        <authorList>
            <person name="Zhang Y."/>
            <person name="Shen Q."/>
            <person name="Leng L."/>
            <person name="Zhang D."/>
            <person name="Chen S."/>
            <person name="Shi Y."/>
            <person name="Ning Z."/>
            <person name="Chen S."/>
        </authorList>
    </citation>
    <scope>NUCLEOTIDE SEQUENCE [LARGE SCALE GENOMIC DNA]</scope>
    <source>
        <strain evidence="15">cv. PC099</strain>
    </source>
</reference>
<keyword evidence="15" id="KW-1185">Reference proteome</keyword>
<dbReference type="Proteomes" id="UP001190926">
    <property type="component" value="Unassembled WGS sequence"/>
</dbReference>
<evidence type="ECO:0000256" key="3">
    <source>
        <dbReference type="ARBA" id="ARBA00022450"/>
    </source>
</evidence>
<keyword evidence="4 12" id="KW-0444">Lipid biosynthesis</keyword>
<gene>
    <name evidence="14" type="ORF">C2S53_018571</name>
</gene>
<evidence type="ECO:0000256" key="7">
    <source>
        <dbReference type="ARBA" id="ARBA00022832"/>
    </source>
</evidence>
<evidence type="ECO:0000256" key="5">
    <source>
        <dbReference type="ARBA" id="ARBA00022553"/>
    </source>
</evidence>
<evidence type="ECO:0000256" key="8">
    <source>
        <dbReference type="ARBA" id="ARBA00023098"/>
    </source>
</evidence>
<accession>A0AAD4ITG6</accession>
<dbReference type="PANTHER" id="PTHR20863:SF60">
    <property type="entry name" value="ACYL CARRIER PROTEIN 3, MITOCHONDRIAL"/>
    <property type="match status" value="1"/>
</dbReference>
<dbReference type="PROSITE" id="PS50075">
    <property type="entry name" value="CARRIER"/>
    <property type="match status" value="1"/>
</dbReference>
<evidence type="ECO:0000256" key="10">
    <source>
        <dbReference type="ARBA" id="ARBA00057783"/>
    </source>
</evidence>
<evidence type="ECO:0000313" key="14">
    <source>
        <dbReference type="EMBL" id="KAH6821026.1"/>
    </source>
</evidence>
<evidence type="ECO:0000259" key="13">
    <source>
        <dbReference type="PROSITE" id="PS50075"/>
    </source>
</evidence>
<dbReference type="HAMAP" id="MF_01217">
    <property type="entry name" value="Acyl_carrier"/>
    <property type="match status" value="1"/>
</dbReference>
<dbReference type="GO" id="GO:0000036">
    <property type="term" value="F:acyl carrier activity"/>
    <property type="evidence" value="ECO:0007669"/>
    <property type="project" value="TreeGrafter"/>
</dbReference>
<keyword evidence="9 12" id="KW-0275">Fatty acid biosynthesis</keyword>
<dbReference type="Gene3D" id="1.10.1200.10">
    <property type="entry name" value="ACP-like"/>
    <property type="match status" value="1"/>
</dbReference>
<dbReference type="InterPro" id="IPR003231">
    <property type="entry name" value="ACP"/>
</dbReference>
<dbReference type="EMBL" id="SDAM02002784">
    <property type="protein sequence ID" value="KAH6821026.1"/>
    <property type="molecule type" value="Genomic_DNA"/>
</dbReference>
<keyword evidence="7" id="KW-0276">Fatty acid metabolism</keyword>
<organism evidence="14 15">
    <name type="scientific">Perilla frutescens var. hirtella</name>
    <name type="common">Perilla citriodora</name>
    <name type="synonym">Perilla setoyensis</name>
    <dbReference type="NCBI Taxonomy" id="608512"/>
    <lineage>
        <taxon>Eukaryota</taxon>
        <taxon>Viridiplantae</taxon>
        <taxon>Streptophyta</taxon>
        <taxon>Embryophyta</taxon>
        <taxon>Tracheophyta</taxon>
        <taxon>Spermatophyta</taxon>
        <taxon>Magnoliopsida</taxon>
        <taxon>eudicotyledons</taxon>
        <taxon>Gunneridae</taxon>
        <taxon>Pentapetalae</taxon>
        <taxon>asterids</taxon>
        <taxon>lamiids</taxon>
        <taxon>Lamiales</taxon>
        <taxon>Lamiaceae</taxon>
        <taxon>Nepetoideae</taxon>
        <taxon>Elsholtzieae</taxon>
        <taxon>Perilla</taxon>
    </lineage>
</organism>
<keyword evidence="3 12" id="KW-0596">Phosphopantetheine</keyword>
<sequence>MEITTNLQGPYVIVRRASCILFCVLSYKDRAFWSSHFTKQIAGSVKMQNLRSTILSYLRIGIPVKGRFVPQGLNGMIGHLQLLRACSTDASINQEQIVDRVIRLVKKFDKIDSDKVTEKADFQKDLSLDSLDRVELVMAFEEEFSVEIPDAEADKLKSCADVAKYVISRTSEKVSETS</sequence>
<feature type="domain" description="Carrier" evidence="13">
    <location>
        <begin position="95"/>
        <end position="170"/>
    </location>
</feature>
<evidence type="ECO:0000256" key="11">
    <source>
        <dbReference type="ARBA" id="ARBA00063067"/>
    </source>
</evidence>
<evidence type="ECO:0000256" key="6">
    <source>
        <dbReference type="ARBA" id="ARBA00022660"/>
    </source>
</evidence>
<evidence type="ECO:0000256" key="12">
    <source>
        <dbReference type="RuleBase" id="RU000722"/>
    </source>
</evidence>
<comment type="function">
    <text evidence="10">Carrier of the growing fatty acid chain in fatty acid biosynthesis. May be involved in the synthesis of short and medium chain fatty acids. Accessory and non-catalytic subunit of the mitochondrial membrane respiratory chain NADH dehydrogenase (Complex I), which functions in the transfer of electrons from NADH to the respiratory chain.</text>
</comment>
<comment type="caution">
    <text evidence="14">The sequence shown here is derived from an EMBL/GenBank/DDBJ whole genome shotgun (WGS) entry which is preliminary data.</text>
</comment>
<name>A0AAD4ITG6_PERFH</name>
<evidence type="ECO:0000256" key="1">
    <source>
        <dbReference type="ARBA" id="ARBA00005194"/>
    </source>
</evidence>
<proteinExistence type="inferred from homology"/>
<dbReference type="NCBIfam" id="NF002148">
    <property type="entry name" value="PRK00982.1-2"/>
    <property type="match status" value="1"/>
</dbReference>
<keyword evidence="6" id="KW-0249">Electron transport</keyword>
<dbReference type="SUPFAM" id="SSF47336">
    <property type="entry name" value="ACP-like"/>
    <property type="match status" value="1"/>
</dbReference>
<comment type="similarity">
    <text evidence="2">Belongs to the acyl carrier protein (ACP) family.</text>
</comment>
<dbReference type="AlphaFoldDB" id="A0AAD4ITG6"/>
<evidence type="ECO:0000256" key="9">
    <source>
        <dbReference type="ARBA" id="ARBA00023160"/>
    </source>
</evidence>
<dbReference type="Pfam" id="PF00550">
    <property type="entry name" value="PP-binding"/>
    <property type="match status" value="1"/>
</dbReference>
<evidence type="ECO:0000313" key="15">
    <source>
        <dbReference type="Proteomes" id="UP001190926"/>
    </source>
</evidence>
<keyword evidence="8" id="KW-0443">Lipid metabolism</keyword>
<evidence type="ECO:0000256" key="2">
    <source>
        <dbReference type="ARBA" id="ARBA00010930"/>
    </source>
</evidence>
<dbReference type="GO" id="GO:0000035">
    <property type="term" value="F:acyl binding"/>
    <property type="evidence" value="ECO:0007669"/>
    <property type="project" value="TreeGrafter"/>
</dbReference>
<keyword evidence="6" id="KW-0813">Transport</keyword>
<dbReference type="GO" id="GO:0005739">
    <property type="term" value="C:mitochondrion"/>
    <property type="evidence" value="ECO:0007669"/>
    <property type="project" value="UniProtKB-ARBA"/>
</dbReference>
<dbReference type="InterPro" id="IPR036736">
    <property type="entry name" value="ACP-like_sf"/>
</dbReference>
<dbReference type="PANTHER" id="PTHR20863">
    <property type="entry name" value="ACYL CARRIER PROTEIN"/>
    <property type="match status" value="1"/>
</dbReference>